<feature type="active site" evidence="9">
    <location>
        <position position="171"/>
    </location>
</feature>
<keyword evidence="13" id="KW-1185">Reference proteome</keyword>
<dbReference type="GO" id="GO:0009037">
    <property type="term" value="F:tyrosine-based site-specific recombinase activity"/>
    <property type="evidence" value="ECO:0007669"/>
    <property type="project" value="UniProtKB-UniRule"/>
</dbReference>
<dbReference type="Pfam" id="PF00589">
    <property type="entry name" value="Phage_integrase"/>
    <property type="match status" value="1"/>
</dbReference>
<dbReference type="PROSITE" id="PS51900">
    <property type="entry name" value="CB"/>
    <property type="match status" value="1"/>
</dbReference>
<dbReference type="SUPFAM" id="SSF56349">
    <property type="entry name" value="DNA breaking-rejoining enzymes"/>
    <property type="match status" value="1"/>
</dbReference>
<dbReference type="Gene3D" id="1.10.443.10">
    <property type="entry name" value="Intergrase catalytic core"/>
    <property type="match status" value="1"/>
</dbReference>
<evidence type="ECO:0000256" key="3">
    <source>
        <dbReference type="ARBA" id="ARBA00022618"/>
    </source>
</evidence>
<dbReference type="PROSITE" id="PS51898">
    <property type="entry name" value="TYR_RECOMBINASE"/>
    <property type="match status" value="1"/>
</dbReference>
<reference evidence="12 13" key="1">
    <citation type="submission" date="2018-06" db="EMBL/GenBank/DDBJ databases">
        <authorList>
            <consortium name="Pathogen Informatics"/>
            <person name="Doyle S."/>
        </authorList>
    </citation>
    <scope>NUCLEOTIDE SEQUENCE [LARGE SCALE GENOMIC DNA]</scope>
    <source>
        <strain evidence="12 13">NCTC13093</strain>
    </source>
</reference>
<evidence type="ECO:0000256" key="6">
    <source>
        <dbReference type="ARBA" id="ARBA00023125"/>
    </source>
</evidence>
<comment type="function">
    <text evidence="9">Site-specific tyrosine recombinase, which acts by catalyzing the cutting and rejoining of the recombining DNA molecules. The XerC-XerD complex is essential to convert dimers of the bacterial chromosome into monomers to permit their segregation at cell division. It also contributes to the segregational stability of plasmids.</text>
</comment>
<dbReference type="GO" id="GO:0003677">
    <property type="term" value="F:DNA binding"/>
    <property type="evidence" value="ECO:0007669"/>
    <property type="project" value="UniProtKB-UniRule"/>
</dbReference>
<dbReference type="InterPro" id="IPR050090">
    <property type="entry name" value="Tyrosine_recombinase_XerCD"/>
</dbReference>
<dbReference type="Proteomes" id="UP000250086">
    <property type="component" value="Unassembled WGS sequence"/>
</dbReference>
<comment type="subcellular location">
    <subcellularLocation>
        <location evidence="1 9">Cytoplasm</location>
    </subcellularLocation>
</comment>
<evidence type="ECO:0000313" key="12">
    <source>
        <dbReference type="EMBL" id="SPT69661.1"/>
    </source>
</evidence>
<feature type="domain" description="Core-binding (CB)" evidence="11">
    <location>
        <begin position="3"/>
        <end position="86"/>
    </location>
</feature>
<feature type="active site" evidence="9">
    <location>
        <position position="246"/>
    </location>
</feature>
<dbReference type="GO" id="GO:0051301">
    <property type="term" value="P:cell division"/>
    <property type="evidence" value="ECO:0007669"/>
    <property type="project" value="UniProtKB-KW"/>
</dbReference>
<keyword evidence="6 9" id="KW-0238">DNA-binding</keyword>
<protein>
    <recommendedName>
        <fullName evidence="9">Tyrosine recombinase XerC</fullName>
    </recommendedName>
</protein>
<dbReference type="InterPro" id="IPR002104">
    <property type="entry name" value="Integrase_catalytic"/>
</dbReference>
<dbReference type="GO" id="GO:0007059">
    <property type="term" value="P:chromosome segregation"/>
    <property type="evidence" value="ECO:0007669"/>
    <property type="project" value="UniProtKB-UniRule"/>
</dbReference>
<dbReference type="CDD" id="cd00798">
    <property type="entry name" value="INT_XerDC_C"/>
    <property type="match status" value="1"/>
</dbReference>
<dbReference type="EMBL" id="UAPV01000001">
    <property type="protein sequence ID" value="SPT69661.1"/>
    <property type="molecule type" value="Genomic_DNA"/>
</dbReference>
<keyword evidence="4 9" id="KW-0159">Chromosome partition</keyword>
<comment type="similarity">
    <text evidence="9">Belongs to the 'phage' integrase family. XerC subfamily.</text>
</comment>
<feature type="active site" evidence="9">
    <location>
        <position position="147"/>
    </location>
</feature>
<dbReference type="Gene3D" id="1.10.150.130">
    <property type="match status" value="1"/>
</dbReference>
<evidence type="ECO:0000256" key="8">
    <source>
        <dbReference type="ARBA" id="ARBA00023306"/>
    </source>
</evidence>
<dbReference type="InterPro" id="IPR010998">
    <property type="entry name" value="Integrase_recombinase_N"/>
</dbReference>
<dbReference type="InterPro" id="IPR004107">
    <property type="entry name" value="Integrase_SAM-like_N"/>
</dbReference>
<keyword evidence="5 9" id="KW-0229">DNA integration</keyword>
<dbReference type="InterPro" id="IPR044068">
    <property type="entry name" value="CB"/>
</dbReference>
<evidence type="ECO:0000256" key="5">
    <source>
        <dbReference type="ARBA" id="ARBA00022908"/>
    </source>
</evidence>
<keyword evidence="7 9" id="KW-0233">DNA recombination</keyword>
<dbReference type="GO" id="GO:0006313">
    <property type="term" value="P:DNA transposition"/>
    <property type="evidence" value="ECO:0007669"/>
    <property type="project" value="UniProtKB-UniRule"/>
</dbReference>
<feature type="active site" evidence="9">
    <location>
        <position position="269"/>
    </location>
</feature>
<dbReference type="Pfam" id="PF02899">
    <property type="entry name" value="Phage_int_SAM_1"/>
    <property type="match status" value="1"/>
</dbReference>
<feature type="active site" evidence="9">
    <location>
        <position position="243"/>
    </location>
</feature>
<evidence type="ECO:0000256" key="9">
    <source>
        <dbReference type="HAMAP-Rule" id="MF_01808"/>
    </source>
</evidence>
<feature type="active site" description="O-(3'-phospho-DNA)-tyrosine intermediate" evidence="9">
    <location>
        <position position="278"/>
    </location>
</feature>
<evidence type="ECO:0000256" key="4">
    <source>
        <dbReference type="ARBA" id="ARBA00022829"/>
    </source>
</evidence>
<sequence length="297" mass="34296">MADKKDRVYIFFADYMLLELSLSQSTIDSYCRDVKLFEMHLKERGVDLFNFTLDDIRVFLQQKNSGSERSMRRWLAAMRLFCRFLTVEKMRPDNPMSTVENPKAGQYLPVDMSEHDVNAILNAPDVATYEGLRDKAMLELLYATGLRVSELVNLKFENINLQENFLIIRGKGDKERAIPFGKYAKDFLVDFLENGRVQIDPKGKIAYIFLSLRTKGPISRNAFWGRVKNYAKSVGLNKLPSPHTFRHAFATHLLNHNADLRTVQMLLGHSSLVTTQIYTHVATERMHSLFKKCHPRA</sequence>
<accession>A0A2X0WMU7</accession>
<dbReference type="HAMAP" id="MF_01808">
    <property type="entry name" value="Recomb_XerC_XerD"/>
    <property type="match status" value="1"/>
</dbReference>
<dbReference type="RefSeq" id="WP_113743816.1">
    <property type="nucleotide sequence ID" value="NZ_UAPU01000007.1"/>
</dbReference>
<keyword evidence="2 9" id="KW-0963">Cytoplasm</keyword>
<dbReference type="NCBIfam" id="NF001399">
    <property type="entry name" value="PRK00283.1"/>
    <property type="match status" value="1"/>
</dbReference>
<comment type="subunit">
    <text evidence="9">Forms a cyclic heterotetrameric complex composed of two molecules of XerC and two molecules of XerD.</text>
</comment>
<evidence type="ECO:0000256" key="7">
    <source>
        <dbReference type="ARBA" id="ARBA00023172"/>
    </source>
</evidence>
<dbReference type="InterPro" id="IPR013762">
    <property type="entry name" value="Integrase-like_cat_sf"/>
</dbReference>
<proteinExistence type="inferred from homology"/>
<evidence type="ECO:0000259" key="11">
    <source>
        <dbReference type="PROSITE" id="PS51900"/>
    </source>
</evidence>
<keyword evidence="8 9" id="KW-0131">Cell cycle</keyword>
<dbReference type="InterPro" id="IPR011010">
    <property type="entry name" value="DNA_brk_join_enz"/>
</dbReference>
<feature type="domain" description="Tyr recombinase" evidence="10">
    <location>
        <begin position="107"/>
        <end position="291"/>
    </location>
</feature>
<dbReference type="PANTHER" id="PTHR30349:SF90">
    <property type="entry name" value="TYROSINE RECOMBINASE XERD"/>
    <property type="match status" value="1"/>
</dbReference>
<dbReference type="InterPro" id="IPR023009">
    <property type="entry name" value="Tyrosine_recombinase_XerC/XerD"/>
</dbReference>
<evidence type="ECO:0000256" key="2">
    <source>
        <dbReference type="ARBA" id="ARBA00022490"/>
    </source>
</evidence>
<evidence type="ECO:0000313" key="13">
    <source>
        <dbReference type="Proteomes" id="UP000250086"/>
    </source>
</evidence>
<evidence type="ECO:0000259" key="10">
    <source>
        <dbReference type="PROSITE" id="PS51898"/>
    </source>
</evidence>
<gene>
    <name evidence="12" type="primary">xerD</name>
    <name evidence="9" type="synonym">xerC</name>
    <name evidence="12" type="ORF">NCTC13093_01040</name>
</gene>
<dbReference type="PANTHER" id="PTHR30349">
    <property type="entry name" value="PHAGE INTEGRASE-RELATED"/>
    <property type="match status" value="1"/>
</dbReference>
<organism evidence="12 13">
    <name type="scientific">Anaerobiospirillum thomasii</name>
    <dbReference type="NCBI Taxonomy" id="179995"/>
    <lineage>
        <taxon>Bacteria</taxon>
        <taxon>Pseudomonadati</taxon>
        <taxon>Pseudomonadota</taxon>
        <taxon>Gammaproteobacteria</taxon>
        <taxon>Aeromonadales</taxon>
        <taxon>Succinivibrionaceae</taxon>
        <taxon>Anaerobiospirillum</taxon>
    </lineage>
</organism>
<evidence type="ECO:0000256" key="1">
    <source>
        <dbReference type="ARBA" id="ARBA00004496"/>
    </source>
</evidence>
<dbReference type="OrthoDB" id="9801717at2"/>
<keyword evidence="3 9" id="KW-0132">Cell division</keyword>
<dbReference type="GO" id="GO:0005737">
    <property type="term" value="C:cytoplasm"/>
    <property type="evidence" value="ECO:0007669"/>
    <property type="project" value="UniProtKB-SubCell"/>
</dbReference>
<name>A0A2X0WMU7_9GAMM</name>
<dbReference type="AlphaFoldDB" id="A0A2X0WMU7"/>